<feature type="compositionally biased region" description="Low complexity" evidence="4">
    <location>
        <begin position="990"/>
        <end position="1005"/>
    </location>
</feature>
<reference evidence="7 8" key="1">
    <citation type="submission" date="2024-06" db="EMBL/GenBank/DDBJ databases">
        <authorList>
            <person name="Kraege A."/>
            <person name="Thomma B."/>
        </authorList>
    </citation>
    <scope>NUCLEOTIDE SEQUENCE [LARGE SCALE GENOMIC DNA]</scope>
</reference>
<feature type="region of interest" description="Disordered" evidence="4">
    <location>
        <begin position="1075"/>
        <end position="1205"/>
    </location>
</feature>
<dbReference type="InterPro" id="IPR042293">
    <property type="entry name" value="ARID4"/>
</dbReference>
<feature type="region of interest" description="Disordered" evidence="4">
    <location>
        <begin position="933"/>
        <end position="1023"/>
    </location>
</feature>
<dbReference type="PROSITE" id="PS51050">
    <property type="entry name" value="ZF_CW"/>
    <property type="match status" value="1"/>
</dbReference>
<keyword evidence="2" id="KW-0863">Zinc-finger</keyword>
<dbReference type="PROSITE" id="PS51011">
    <property type="entry name" value="ARID"/>
    <property type="match status" value="1"/>
</dbReference>
<evidence type="ECO:0000256" key="4">
    <source>
        <dbReference type="SAM" id="MobiDB-lite"/>
    </source>
</evidence>
<feature type="compositionally biased region" description="Acidic residues" evidence="4">
    <location>
        <begin position="167"/>
        <end position="178"/>
    </location>
</feature>
<feature type="region of interest" description="Disordered" evidence="4">
    <location>
        <begin position="139"/>
        <end position="223"/>
    </location>
</feature>
<dbReference type="InterPro" id="IPR040843">
    <property type="entry name" value="RAMA"/>
</dbReference>
<dbReference type="PANTHER" id="PTHR46694">
    <property type="entry name" value="AT-RICH INTERACTIVE DOMAIN-CONTAINING PROTEIN 4"/>
    <property type="match status" value="1"/>
</dbReference>
<dbReference type="Pfam" id="PF01388">
    <property type="entry name" value="ARID"/>
    <property type="match status" value="1"/>
</dbReference>
<evidence type="ECO:0000313" key="8">
    <source>
        <dbReference type="Proteomes" id="UP001497392"/>
    </source>
</evidence>
<evidence type="ECO:0000256" key="3">
    <source>
        <dbReference type="ARBA" id="ARBA00022833"/>
    </source>
</evidence>
<evidence type="ECO:0000313" key="7">
    <source>
        <dbReference type="EMBL" id="CAL5225890.1"/>
    </source>
</evidence>
<feature type="region of interest" description="Disordered" evidence="4">
    <location>
        <begin position="845"/>
        <end position="893"/>
    </location>
</feature>
<feature type="compositionally biased region" description="Polar residues" evidence="4">
    <location>
        <begin position="140"/>
        <end position="150"/>
    </location>
</feature>
<dbReference type="Gene3D" id="3.30.40.100">
    <property type="match status" value="1"/>
</dbReference>
<keyword evidence="1" id="KW-0479">Metal-binding</keyword>
<evidence type="ECO:0000259" key="6">
    <source>
        <dbReference type="PROSITE" id="PS51050"/>
    </source>
</evidence>
<evidence type="ECO:0000256" key="1">
    <source>
        <dbReference type="ARBA" id="ARBA00022723"/>
    </source>
</evidence>
<feature type="domain" description="CW-type" evidence="6">
    <location>
        <begin position="265"/>
        <end position="317"/>
    </location>
</feature>
<dbReference type="EMBL" id="CAXHTA020000015">
    <property type="protein sequence ID" value="CAL5225890.1"/>
    <property type="molecule type" value="Genomic_DNA"/>
</dbReference>
<dbReference type="Proteomes" id="UP001497392">
    <property type="component" value="Unassembled WGS sequence"/>
</dbReference>
<dbReference type="InterPro" id="IPR036431">
    <property type="entry name" value="ARID_dom_sf"/>
</dbReference>
<feature type="compositionally biased region" description="Basic and acidic residues" evidence="4">
    <location>
        <begin position="1129"/>
        <end position="1143"/>
    </location>
</feature>
<feature type="domain" description="ARID" evidence="5">
    <location>
        <begin position="347"/>
        <end position="458"/>
    </location>
</feature>
<protein>
    <submittedName>
        <fullName evidence="7">G8676 protein</fullName>
    </submittedName>
</protein>
<feature type="compositionally biased region" description="Low complexity" evidence="4">
    <location>
        <begin position="845"/>
        <end position="854"/>
    </location>
</feature>
<dbReference type="PANTHER" id="PTHR46694:SF1">
    <property type="entry name" value="AT-RICH INTERACTIVE DOMAIN-CONTAINING PROTEIN 4"/>
    <property type="match status" value="1"/>
</dbReference>
<dbReference type="Pfam" id="PF18755">
    <property type="entry name" value="RAMA"/>
    <property type="match status" value="1"/>
</dbReference>
<dbReference type="Gene3D" id="1.10.150.60">
    <property type="entry name" value="ARID DNA-binding domain"/>
    <property type="match status" value="1"/>
</dbReference>
<proteinExistence type="predicted"/>
<keyword evidence="3" id="KW-0862">Zinc</keyword>
<feature type="compositionally biased region" description="Gly residues" evidence="4">
    <location>
        <begin position="1148"/>
        <end position="1163"/>
    </location>
</feature>
<dbReference type="InterPro" id="IPR011124">
    <property type="entry name" value="Znf_CW"/>
</dbReference>
<sequence length="1205" mass="130350">MAELVIHTGAFPALKAFVAFVTGLEQHWSHVDGPTMMADRRAFTLQPLVEAGVFEPGENALSCSVGGVEYFADLGPAGEIIFEGQFFKSPSAFSVFVKRKVNPSRKADDGWTSCKYRGEPLSIYRPQLENLLGNEARSGLTASPLRSHTTAPKARSKKRPGRREDSEYGEESSYDDGMEPSVGPGIEHSGRLSPAPHDGNGMADLMTTTTSAPSPRRTRRARVPTKLEDEGIFDEEVSGRQPAKPAWSLPPLQPEMVQLQPYKSDLLTKTFVQCESPECGKWRKVPVSLVDHQGRWVCAMNPDPRYNTCGSPQEYTNEEIDRELYEAAVENEHLRHLSQCTRPPLAQCTEGEFEEDLYGFLTHRGEVELANDLRNKRINCNNLPIDIFGLYREVIRHGGFVDNERYDDYNRWTGGINFGGKIFPKMKNYTPYNRATSVGNQLLNNYRKFLLNYEICHRSRDLGGPIATPSAVTEQPANSGALAVLADVAGNAREEMEVATQLKAPGQGKPSSSGRARKRNIDDFEEDDLYQPANGRKRHRGSTITPGETDSQRFIRALQKLENSAGRYSPGSLLLAQDPNDLNRHWPVLVMGVSDLPSSIACGACALQPGSGFPLSLAEASSKGRAEEAYPVLVLGTQSMGWVETGSCRRYSQSAGDSALASLPPDANNKGALPPLRSHACSNFLCAQALKVALQLSCYAGNQQFVARQLVRMAGAEQIGKRLLELEGQIPAEQGLSSQSFELWHAWRRAVKRAESAAELLPQVLTLAASISPGILKRGVTPQSVQEEVQHVLELQQYDAAGQQDTGSYQPFCMGPSALGVDDAISALQESVDWMRMRSYALPAASSLPQSSLPTQRVRNGMRPHRDPLKSSTVNTSYDDRGATPSSPVHQGAPMGLAQKRLMREAEPANSGHSGHTPKAQQVQDMLDINTQSAWEQHHRQESGNLDARMGPLRHQQQQPAQRGGRGNASRLQPVSRDASFGSGSAGCIPEAELGAGASGAASGRRSPEGALHHPTFGQGLRTGSFRFQVIPGPGGDAMDDGGRPVETPRYAAGTPFQHRPHTGMHAVDFYADPQELVGGNDTDDDPQAPALATDNEAEGSGAAGNPMQNTQEGPKPDSISIGSAHTEAAGREMRAEGSREPDQEAVGGTGGFTPAGSQGGPSHGMLELMAEGQDPATAKDAAQHAAPVIHPARPLSPLPLMREV</sequence>
<name>A0ABP1G0Y8_9CHLO</name>
<dbReference type="InterPro" id="IPR001606">
    <property type="entry name" value="ARID_dom"/>
</dbReference>
<evidence type="ECO:0000259" key="5">
    <source>
        <dbReference type="PROSITE" id="PS51011"/>
    </source>
</evidence>
<gene>
    <name evidence="7" type="primary">g8676</name>
    <name evidence="7" type="ORF">VP750_LOCUS7796</name>
</gene>
<accession>A0ABP1G0Y8</accession>
<dbReference type="Pfam" id="PF07496">
    <property type="entry name" value="zf-CW"/>
    <property type="match status" value="1"/>
</dbReference>
<dbReference type="SUPFAM" id="SSF46774">
    <property type="entry name" value="ARID-like"/>
    <property type="match status" value="1"/>
</dbReference>
<keyword evidence="8" id="KW-1185">Reference proteome</keyword>
<dbReference type="CDD" id="cd16100">
    <property type="entry name" value="ARID"/>
    <property type="match status" value="1"/>
</dbReference>
<feature type="compositionally biased region" description="Low complexity" evidence="4">
    <location>
        <begin position="954"/>
        <end position="963"/>
    </location>
</feature>
<feature type="region of interest" description="Disordered" evidence="4">
    <location>
        <begin position="499"/>
        <end position="552"/>
    </location>
</feature>
<organism evidence="7 8">
    <name type="scientific">Coccomyxa viridis</name>
    <dbReference type="NCBI Taxonomy" id="1274662"/>
    <lineage>
        <taxon>Eukaryota</taxon>
        <taxon>Viridiplantae</taxon>
        <taxon>Chlorophyta</taxon>
        <taxon>core chlorophytes</taxon>
        <taxon>Trebouxiophyceae</taxon>
        <taxon>Trebouxiophyceae incertae sedis</taxon>
        <taxon>Coccomyxaceae</taxon>
        <taxon>Coccomyxa</taxon>
    </lineage>
</organism>
<comment type="caution">
    <text evidence="7">The sequence shown here is derived from an EMBL/GenBank/DDBJ whole genome shotgun (WGS) entry which is preliminary data.</text>
</comment>
<evidence type="ECO:0000256" key="2">
    <source>
        <dbReference type="ARBA" id="ARBA00022771"/>
    </source>
</evidence>